<protein>
    <recommendedName>
        <fullName evidence="3">DUF29 domain-containing protein</fullName>
    </recommendedName>
</protein>
<gene>
    <name evidence="1" type="ORF">THII_2412</name>
</gene>
<accession>A0A090AHF9</accession>
<dbReference type="Proteomes" id="UP000031623">
    <property type="component" value="Chromosome"/>
</dbReference>
<name>A0A090AHF9_9GAMM</name>
<dbReference type="STRING" id="40754.THII_2412"/>
<dbReference type="PANTHER" id="PTHR34235:SF4">
    <property type="entry name" value="SLR0291 PROTEIN"/>
    <property type="match status" value="1"/>
</dbReference>
<dbReference type="Pfam" id="PF01724">
    <property type="entry name" value="DUF29"/>
    <property type="match status" value="1"/>
</dbReference>
<dbReference type="AlphaFoldDB" id="A0A090AHF9"/>
<proteinExistence type="predicted"/>
<organism evidence="1 2">
    <name type="scientific">Thioploca ingrica</name>
    <dbReference type="NCBI Taxonomy" id="40754"/>
    <lineage>
        <taxon>Bacteria</taxon>
        <taxon>Pseudomonadati</taxon>
        <taxon>Pseudomonadota</taxon>
        <taxon>Gammaproteobacteria</taxon>
        <taxon>Thiotrichales</taxon>
        <taxon>Thiotrichaceae</taxon>
        <taxon>Thioploca</taxon>
    </lineage>
</organism>
<dbReference type="PANTHER" id="PTHR34235">
    <property type="entry name" value="SLR1203 PROTEIN-RELATED"/>
    <property type="match status" value="1"/>
</dbReference>
<keyword evidence="2" id="KW-1185">Reference proteome</keyword>
<dbReference type="InterPro" id="IPR002636">
    <property type="entry name" value="DUF29"/>
</dbReference>
<dbReference type="KEGG" id="tig:THII_2412"/>
<dbReference type="Gene3D" id="1.20.1220.20">
    <property type="entry name" value="Uncharcterised protein PF01724"/>
    <property type="match status" value="1"/>
</dbReference>
<dbReference type="EMBL" id="AP014633">
    <property type="protein sequence ID" value="BAP56709.1"/>
    <property type="molecule type" value="Genomic_DNA"/>
</dbReference>
<evidence type="ECO:0000313" key="2">
    <source>
        <dbReference type="Proteomes" id="UP000031623"/>
    </source>
</evidence>
<evidence type="ECO:0000313" key="1">
    <source>
        <dbReference type="EMBL" id="BAP56709.1"/>
    </source>
</evidence>
<sequence length="147" mass="16939">MNKAIDYETDFYAWASYNAQLLREGKFSELDIEHIAEELESMGKNNKRELISRLKILIGHLLKWQYQPGGRSTSWRGSIVEQRLQLNDLIEYSPSLKPQLLEAITQAYPHAVELASDDTGFLESVFPEICPYSQEQILTKGFFPEPD</sequence>
<evidence type="ECO:0008006" key="3">
    <source>
        <dbReference type="Google" id="ProtNLM"/>
    </source>
</evidence>
<dbReference type="HOGENOM" id="CLU_116670_0_2_6"/>
<dbReference type="OrthoDB" id="5766125at2"/>
<reference evidence="1 2" key="1">
    <citation type="journal article" date="2014" name="ISME J.">
        <title>Ecophysiology of Thioploca ingrica as revealed by the complete genome sequence supplemented with proteomic evidence.</title>
        <authorList>
            <person name="Kojima H."/>
            <person name="Ogura Y."/>
            <person name="Yamamoto N."/>
            <person name="Togashi T."/>
            <person name="Mori H."/>
            <person name="Watanabe T."/>
            <person name="Nemoto F."/>
            <person name="Kurokawa K."/>
            <person name="Hayashi T."/>
            <person name="Fukui M."/>
        </authorList>
    </citation>
    <scope>NUCLEOTIDE SEQUENCE [LARGE SCALE GENOMIC DNA]</scope>
</reference>